<comment type="caution">
    <text evidence="2">The sequence shown here is derived from an EMBL/GenBank/DDBJ whole genome shotgun (WGS) entry which is preliminary data.</text>
</comment>
<reference evidence="2 3" key="1">
    <citation type="submission" date="2016-07" db="EMBL/GenBank/DDBJ databases">
        <title>Pervasive Adenine N6-methylation of Active Genes in Fungi.</title>
        <authorList>
            <consortium name="DOE Joint Genome Institute"/>
            <person name="Mondo S.J."/>
            <person name="Dannebaum R.O."/>
            <person name="Kuo R.C."/>
            <person name="Labutti K."/>
            <person name="Haridas S."/>
            <person name="Kuo A."/>
            <person name="Salamov A."/>
            <person name="Ahrendt S.R."/>
            <person name="Lipzen A."/>
            <person name="Sullivan W."/>
            <person name="Andreopoulos W.B."/>
            <person name="Clum A."/>
            <person name="Lindquist E."/>
            <person name="Daum C."/>
            <person name="Ramamoorthy G.K."/>
            <person name="Gryganskyi A."/>
            <person name="Culley D."/>
            <person name="Magnuson J.K."/>
            <person name="James T.Y."/>
            <person name="O'Malley M.A."/>
            <person name="Stajich J.E."/>
            <person name="Spatafora J.W."/>
            <person name="Visel A."/>
            <person name="Grigoriev I.V."/>
        </authorList>
    </citation>
    <scope>NUCLEOTIDE SEQUENCE [LARGE SCALE GENOMIC DNA]</scope>
    <source>
        <strain evidence="2 3">PL171</strain>
    </source>
</reference>
<feature type="compositionally biased region" description="Polar residues" evidence="1">
    <location>
        <begin position="133"/>
        <end position="145"/>
    </location>
</feature>
<organism evidence="2 3">
    <name type="scientific">Catenaria anguillulae PL171</name>
    <dbReference type="NCBI Taxonomy" id="765915"/>
    <lineage>
        <taxon>Eukaryota</taxon>
        <taxon>Fungi</taxon>
        <taxon>Fungi incertae sedis</taxon>
        <taxon>Blastocladiomycota</taxon>
        <taxon>Blastocladiomycetes</taxon>
        <taxon>Blastocladiales</taxon>
        <taxon>Catenariaceae</taxon>
        <taxon>Catenaria</taxon>
    </lineage>
</organism>
<feature type="compositionally biased region" description="Polar residues" evidence="1">
    <location>
        <begin position="271"/>
        <end position="284"/>
    </location>
</feature>
<keyword evidence="3" id="KW-1185">Reference proteome</keyword>
<gene>
    <name evidence="2" type="ORF">BCR44DRAFT_1431237</name>
</gene>
<evidence type="ECO:0000256" key="1">
    <source>
        <dbReference type="SAM" id="MobiDB-lite"/>
    </source>
</evidence>
<dbReference type="EMBL" id="MCFL01000014">
    <property type="protein sequence ID" value="ORZ36985.1"/>
    <property type="molecule type" value="Genomic_DNA"/>
</dbReference>
<feature type="region of interest" description="Disordered" evidence="1">
    <location>
        <begin position="1"/>
        <end position="29"/>
    </location>
</feature>
<accession>A0A1Y2HQV7</accession>
<dbReference type="Proteomes" id="UP000193411">
    <property type="component" value="Unassembled WGS sequence"/>
</dbReference>
<feature type="region of interest" description="Disordered" evidence="1">
    <location>
        <begin position="239"/>
        <end position="284"/>
    </location>
</feature>
<proteinExistence type="predicted"/>
<name>A0A1Y2HQV7_9FUNG</name>
<evidence type="ECO:0000313" key="2">
    <source>
        <dbReference type="EMBL" id="ORZ36985.1"/>
    </source>
</evidence>
<protein>
    <submittedName>
        <fullName evidence="2">Uncharacterized protein</fullName>
    </submittedName>
</protein>
<dbReference type="AlphaFoldDB" id="A0A1Y2HQV7"/>
<evidence type="ECO:0000313" key="3">
    <source>
        <dbReference type="Proteomes" id="UP000193411"/>
    </source>
</evidence>
<feature type="region of interest" description="Disordered" evidence="1">
    <location>
        <begin position="126"/>
        <end position="148"/>
    </location>
</feature>
<sequence>MSTVLASSHDPRQQVPQPGLTDAGSGQYPAPFSAPANLMMSFAIDQLGGPSSNATNRLSGCPLDANPTLGLVVSSVAGHTVDSQSYANDSINLPLSPVPMATNTWRPGHSDMPPPGAAFPAPLASPSLDDSTRVSQSPFVDQPTPNAAIHPAVDISNGLDYIIGGSNQYPSGTGTAQHHGTNVTSPIPHAYAYVPVSTVDPHGCESVYVPGAIHRCVSLAPSLTRDSVPDSTLVRVDSASMFGQDPGGPRSRSDSTATLDAKAHASPGLVANSNLQPSLGRQAF</sequence>